<dbReference type="InterPro" id="IPR050523">
    <property type="entry name" value="AKR_Detox_Biosynth"/>
</dbReference>
<sequence length="339" mass="37806">METRFLGKSGLKISVLSFGTMTFGGSDFFQEIGATQVDEAQHLIDICLDAGVNIFDTADVYSNGLSEEILGKALGKRRSDVIIATKAYGRMGKGANDTGLSRYHLIRACEDSLRRLDTDYIDLYQVHGFDALTPLEETLRALDSLVRSGKVRYIGCSNYSAWHLMKALSVSERLNLERYVSQQVYYSLVARELEFELIPLGLDQGVGILVWSPLAFGFLSGKYLRGQPQPEGTRRAKIDDIGTVSDVEKGYDIVEVLHEVANNRGVSVAQVALNWLLRQPGITSVIIGARNEQQLRDNLGAAQWELTLEEVNRLNQVSATAPIYPYWHQRKFGAERIPQ</sequence>
<dbReference type="InterPro" id="IPR020471">
    <property type="entry name" value="AKR"/>
</dbReference>
<dbReference type="PANTHER" id="PTHR43364:SF18">
    <property type="entry name" value="OXIDOREDUCTASE"/>
    <property type="match status" value="1"/>
</dbReference>
<gene>
    <name evidence="3" type="ORF">COO91_09484</name>
</gene>
<evidence type="ECO:0000256" key="1">
    <source>
        <dbReference type="ARBA" id="ARBA00023002"/>
    </source>
</evidence>
<evidence type="ECO:0000313" key="3">
    <source>
        <dbReference type="EMBL" id="AUB43311.1"/>
    </source>
</evidence>
<name>A0A2K8T6K9_9NOSO</name>
<dbReference type="PANTHER" id="PTHR43364">
    <property type="entry name" value="NADH-SPECIFIC METHYLGLYOXAL REDUCTASE-RELATED"/>
    <property type="match status" value="1"/>
</dbReference>
<feature type="domain" description="NADP-dependent oxidoreductase" evidence="2">
    <location>
        <begin position="16"/>
        <end position="317"/>
    </location>
</feature>
<dbReference type="Gene3D" id="3.20.20.100">
    <property type="entry name" value="NADP-dependent oxidoreductase domain"/>
    <property type="match status" value="1"/>
</dbReference>
<dbReference type="AlphaFoldDB" id="A0A2K8T6K9"/>
<reference evidence="3 4" key="1">
    <citation type="submission" date="2017-11" db="EMBL/GenBank/DDBJ databases">
        <title>Complete genome of a free-living desiccation-tolerant cyanobacterium and its photosynthetic adaptation to extreme terrestrial habitat.</title>
        <authorList>
            <person name="Shang J."/>
        </authorList>
    </citation>
    <scope>NUCLEOTIDE SEQUENCE [LARGE SCALE GENOMIC DNA]</scope>
    <source>
        <strain evidence="3 4">CCNUN1</strain>
        <plasmid evidence="4">pnfsy04</plasmid>
    </source>
</reference>
<keyword evidence="3" id="KW-0614">Plasmid</keyword>
<dbReference type="GO" id="GO:0016491">
    <property type="term" value="F:oxidoreductase activity"/>
    <property type="evidence" value="ECO:0007669"/>
    <property type="project" value="UniProtKB-KW"/>
</dbReference>
<dbReference type="FunFam" id="3.20.20.100:FF:000004">
    <property type="entry name" value="Oxidoreductase, aldo/keto reductase"/>
    <property type="match status" value="1"/>
</dbReference>
<dbReference type="KEGG" id="nfl:COO91_09484"/>
<geneLocation type="plasmid" evidence="4">
    <name>pnfsy04</name>
</geneLocation>
<dbReference type="Pfam" id="PF00248">
    <property type="entry name" value="Aldo_ket_red"/>
    <property type="match status" value="1"/>
</dbReference>
<dbReference type="Proteomes" id="UP000232003">
    <property type="component" value="Plasmid pNFSY04"/>
</dbReference>
<dbReference type="CDD" id="cd19091">
    <property type="entry name" value="AKR_PsAKR"/>
    <property type="match status" value="1"/>
</dbReference>
<dbReference type="InterPro" id="IPR023210">
    <property type="entry name" value="NADP_OxRdtase_dom"/>
</dbReference>
<proteinExistence type="predicted"/>
<dbReference type="GO" id="GO:0005829">
    <property type="term" value="C:cytosol"/>
    <property type="evidence" value="ECO:0007669"/>
    <property type="project" value="TreeGrafter"/>
</dbReference>
<dbReference type="OrthoDB" id="9809990at2"/>
<organism evidence="3 4">
    <name type="scientific">Nostoc flagelliforme CCNUN1</name>
    <dbReference type="NCBI Taxonomy" id="2038116"/>
    <lineage>
        <taxon>Bacteria</taxon>
        <taxon>Bacillati</taxon>
        <taxon>Cyanobacteriota</taxon>
        <taxon>Cyanophyceae</taxon>
        <taxon>Nostocales</taxon>
        <taxon>Nostocaceae</taxon>
        <taxon>Nostoc</taxon>
    </lineage>
</organism>
<dbReference type="PRINTS" id="PR00069">
    <property type="entry name" value="ALDKETRDTASE"/>
</dbReference>
<dbReference type="EMBL" id="CP024789">
    <property type="protein sequence ID" value="AUB43311.1"/>
    <property type="molecule type" value="Genomic_DNA"/>
</dbReference>
<dbReference type="RefSeq" id="WP_100903481.1">
    <property type="nucleotide sequence ID" value="NZ_CAWNNC010000005.1"/>
</dbReference>
<dbReference type="InterPro" id="IPR036812">
    <property type="entry name" value="NAD(P)_OxRdtase_dom_sf"/>
</dbReference>
<evidence type="ECO:0000313" key="4">
    <source>
        <dbReference type="Proteomes" id="UP000232003"/>
    </source>
</evidence>
<evidence type="ECO:0000259" key="2">
    <source>
        <dbReference type="Pfam" id="PF00248"/>
    </source>
</evidence>
<accession>A0A2K8T6K9</accession>
<protein>
    <submittedName>
        <fullName evidence="3">Putative oxidoreductase</fullName>
    </submittedName>
</protein>
<dbReference type="SUPFAM" id="SSF51430">
    <property type="entry name" value="NAD(P)-linked oxidoreductase"/>
    <property type="match status" value="1"/>
</dbReference>
<keyword evidence="1" id="KW-0560">Oxidoreductase</keyword>
<keyword evidence="4" id="KW-1185">Reference proteome</keyword>